<feature type="coiled-coil region" evidence="2">
    <location>
        <begin position="50"/>
        <end position="77"/>
    </location>
</feature>
<dbReference type="PANTHER" id="PTHR16056:SF37">
    <property type="entry name" value="REGULATOR OF MICROTUBULE DYNAMICS PROTEIN 3-LIKE ISOFORM X1"/>
    <property type="match status" value="1"/>
</dbReference>
<dbReference type="GO" id="GO:0005739">
    <property type="term" value="C:mitochondrion"/>
    <property type="evidence" value="ECO:0007669"/>
    <property type="project" value="TreeGrafter"/>
</dbReference>
<name>A0A6F9DD61_9ASCI</name>
<gene>
    <name evidence="5" type="primary">Fam82a2</name>
</gene>
<evidence type="ECO:0000313" key="5">
    <source>
        <dbReference type="EMBL" id="CAB3244535.1"/>
    </source>
</evidence>
<dbReference type="SUPFAM" id="SSF48452">
    <property type="entry name" value="TPR-like"/>
    <property type="match status" value="1"/>
</dbReference>
<dbReference type="Gene3D" id="1.25.40.10">
    <property type="entry name" value="Tetratricopeptide repeat domain"/>
    <property type="match status" value="1"/>
</dbReference>
<feature type="region of interest" description="Disordered" evidence="3">
    <location>
        <begin position="89"/>
        <end position="111"/>
    </location>
</feature>
<evidence type="ECO:0000256" key="1">
    <source>
        <dbReference type="ARBA" id="ARBA00038360"/>
    </source>
</evidence>
<evidence type="ECO:0000256" key="2">
    <source>
        <dbReference type="SAM" id="Coils"/>
    </source>
</evidence>
<dbReference type="GO" id="GO:0008017">
    <property type="term" value="F:microtubule binding"/>
    <property type="evidence" value="ECO:0007669"/>
    <property type="project" value="TreeGrafter"/>
</dbReference>
<feature type="compositionally biased region" description="Low complexity" evidence="3">
    <location>
        <begin position="100"/>
        <end position="111"/>
    </location>
</feature>
<dbReference type="GO" id="GO:0005876">
    <property type="term" value="C:spindle microtubule"/>
    <property type="evidence" value="ECO:0007669"/>
    <property type="project" value="TreeGrafter"/>
</dbReference>
<dbReference type="GO" id="GO:0097431">
    <property type="term" value="C:mitotic spindle pole"/>
    <property type="evidence" value="ECO:0007669"/>
    <property type="project" value="TreeGrafter"/>
</dbReference>
<dbReference type="PANTHER" id="PTHR16056">
    <property type="entry name" value="REGULATOR OF MICROTUBULE DYNAMICS PROTEIN"/>
    <property type="match status" value="1"/>
</dbReference>
<keyword evidence="2" id="KW-0175">Coiled coil</keyword>
<protein>
    <submittedName>
        <fullName evidence="5">Regulator of microtubule dynamics protein 3</fullName>
    </submittedName>
</protein>
<keyword evidence="4" id="KW-1133">Transmembrane helix</keyword>
<accession>A0A6F9DD61</accession>
<dbReference type="Pfam" id="PF21033">
    <property type="entry name" value="RMD1-3"/>
    <property type="match status" value="1"/>
</dbReference>
<organism evidence="5">
    <name type="scientific">Phallusia mammillata</name>
    <dbReference type="NCBI Taxonomy" id="59560"/>
    <lineage>
        <taxon>Eukaryota</taxon>
        <taxon>Metazoa</taxon>
        <taxon>Chordata</taxon>
        <taxon>Tunicata</taxon>
        <taxon>Ascidiacea</taxon>
        <taxon>Phlebobranchia</taxon>
        <taxon>Ascidiidae</taxon>
        <taxon>Phallusia</taxon>
    </lineage>
</organism>
<evidence type="ECO:0000256" key="3">
    <source>
        <dbReference type="SAM" id="MobiDB-lite"/>
    </source>
</evidence>
<proteinExistence type="evidence at transcript level"/>
<dbReference type="AlphaFoldDB" id="A0A6F9DD61"/>
<keyword evidence="4" id="KW-0812">Transmembrane</keyword>
<evidence type="ECO:0000256" key="4">
    <source>
        <dbReference type="SAM" id="Phobius"/>
    </source>
</evidence>
<dbReference type="EMBL" id="LR785056">
    <property type="protein sequence ID" value="CAB3244535.1"/>
    <property type="molecule type" value="mRNA"/>
</dbReference>
<keyword evidence="4" id="KW-0472">Membrane</keyword>
<reference evidence="5" key="1">
    <citation type="submission" date="2020-04" db="EMBL/GenBank/DDBJ databases">
        <authorList>
            <person name="Neveu A P."/>
        </authorList>
    </citation>
    <scope>NUCLEOTIDE SEQUENCE</scope>
    <source>
        <tissue evidence="5">Whole embryo</tissue>
    </source>
</reference>
<sequence length="389" mass="44004">MSSLMSAADKSTLKYIGIGLTVIVGGGVATYAFLHYRQSQPCRPPAPGSDEELLRQVLELKQEVVVLKNNLSNAVTELRKELGGIQSLVGQKRTRRSRSTHTTWSSTSNRTAGSYQTAYSDYDDDFSDDEFDIALDHLENNINGNANQPAPGSKEELDAICAKVDALYDGSEEDQEEAMRILQDNELNVNHKNSWQLLWRLSRSHVGAYDIRTAYDERCLHATTAVEHSKQALELFEESADVHKWYVISLGANTDFVGTKEKIEIGYELKEHIDRALELAPDDPTLYFMKGRWCWGVYMLTWIERKLAATLFATPPSATVQDALEAFNKAEEIQPGFYKSNQYYIAKCYYEVSDYSSARRWLESALQLPCNNKDDRDAHRDSSELLAKL</sequence>
<dbReference type="InterPro" id="IPR049039">
    <property type="entry name" value="RMD1-3_a_helical_rpt"/>
</dbReference>
<comment type="similarity">
    <text evidence="1">Belongs to the RMDN family.</text>
</comment>
<dbReference type="InterPro" id="IPR011990">
    <property type="entry name" value="TPR-like_helical_dom_sf"/>
</dbReference>
<feature type="transmembrane region" description="Helical" evidence="4">
    <location>
        <begin position="12"/>
        <end position="34"/>
    </location>
</feature>